<evidence type="ECO:0000256" key="4">
    <source>
        <dbReference type="ARBA" id="ARBA00022777"/>
    </source>
</evidence>
<dbReference type="Proteomes" id="UP000007494">
    <property type="component" value="Chromosome Ia"/>
</dbReference>
<reference evidence="11" key="3">
    <citation type="journal article" date="2012" name="PLoS Pathog.">
        <title>Comparative genomics of the apicomplexan parasites Toxoplasma gondii and Neospora caninum: Coccidia differing in host range and transmission strategy.</title>
        <authorList>
            <person name="Reid A.J."/>
            <person name="Vermont S.J."/>
            <person name="Cotton J.A."/>
            <person name="Harris D."/>
            <person name="Hill-Cawthorne G.A."/>
            <person name="Konen-Waisman S."/>
            <person name="Latham S.M."/>
            <person name="Mourier T."/>
            <person name="Norton R."/>
            <person name="Quail M.A."/>
            <person name="Sanders M."/>
            <person name="Shanmugam D."/>
            <person name="Sohal A."/>
            <person name="Wasmuth J.D."/>
            <person name="Brunk B."/>
            <person name="Grigg M.E."/>
            <person name="Howard J.C."/>
            <person name="Parkinson J."/>
            <person name="Roos D.S."/>
            <person name="Trees A.J."/>
            <person name="Berriman M."/>
            <person name="Pain A."/>
            <person name="Wastling J.M."/>
        </authorList>
    </citation>
    <scope>NUCLEOTIDE SEQUENCE [LARGE SCALE GENOMIC DNA]</scope>
    <source>
        <strain evidence="11">Liverpool</strain>
    </source>
</reference>
<accession>F0V7L6</accession>
<evidence type="ECO:0000256" key="3">
    <source>
        <dbReference type="ARBA" id="ARBA00022741"/>
    </source>
</evidence>
<keyword evidence="3" id="KW-0547">Nucleotide-binding</keyword>
<evidence type="ECO:0000259" key="8">
    <source>
        <dbReference type="PROSITE" id="PS50011"/>
    </source>
</evidence>
<dbReference type="GO" id="GO:0004692">
    <property type="term" value="F:cGMP-dependent protein kinase activity"/>
    <property type="evidence" value="ECO:0007669"/>
    <property type="project" value="UniProtKB-EC"/>
</dbReference>
<evidence type="ECO:0000256" key="7">
    <source>
        <dbReference type="SAM" id="SignalP"/>
    </source>
</evidence>
<dbReference type="OrthoDB" id="447103at2759"/>
<reference evidence="9" key="2">
    <citation type="submission" date="2011-03" db="EMBL/GenBank/DDBJ databases">
        <title>Comparative genomics and transcriptomics of Neospora caninum and Toxoplasma gondii.</title>
        <authorList>
            <person name="Reid A.J."/>
            <person name="Sohal A."/>
            <person name="Harris D."/>
            <person name="Quail M."/>
            <person name="Sanders M."/>
            <person name="Berriman M."/>
            <person name="Wastling J.M."/>
            <person name="Pain A."/>
        </authorList>
    </citation>
    <scope>NUCLEOTIDE SEQUENCE</scope>
    <source>
        <strain evidence="9">Liverpool</strain>
    </source>
</reference>
<dbReference type="PROSITE" id="PS50011">
    <property type="entry name" value="PROTEIN_KINASE_DOM"/>
    <property type="match status" value="1"/>
</dbReference>
<keyword evidence="2 10" id="KW-0808">Transferase</keyword>
<feature type="signal peptide" evidence="7">
    <location>
        <begin position="1"/>
        <end position="28"/>
    </location>
</feature>
<dbReference type="EMBL" id="FR823380">
    <property type="protein sequence ID" value="CBZ49707.1"/>
    <property type="molecule type" value="Genomic_DNA"/>
</dbReference>
<feature type="compositionally biased region" description="Low complexity" evidence="6">
    <location>
        <begin position="99"/>
        <end position="113"/>
    </location>
</feature>
<reference evidence="9" key="1">
    <citation type="submission" date="2011-02" db="EMBL/GenBank/DDBJ databases">
        <authorList>
            <person name="Aslett M."/>
        </authorList>
    </citation>
    <scope>NUCLEOTIDE SEQUENCE</scope>
    <source>
        <strain evidence="9">Liverpool</strain>
    </source>
</reference>
<reference evidence="10" key="4">
    <citation type="journal article" date="2015" name="PLoS ONE">
        <title>Comprehensive Evaluation of Toxoplasma gondii VEG and Neospora caninum LIV Genomes with Tachyzoite Stage Transcriptome and Proteome Defines Novel Transcript Features.</title>
        <authorList>
            <person name="Ramaprasad A."/>
            <person name="Mourier T."/>
            <person name="Naeem R."/>
            <person name="Malas T.B."/>
            <person name="Moussa E."/>
            <person name="Panigrahi A."/>
            <person name="Vermont S.J."/>
            <person name="Otto T.D."/>
            <person name="Wastling J."/>
            <person name="Pain A."/>
        </authorList>
    </citation>
    <scope>NUCLEOTIDE SEQUENCE</scope>
    <source>
        <strain evidence="10">Liverpool</strain>
    </source>
</reference>
<dbReference type="PANTHER" id="PTHR24349">
    <property type="entry name" value="SERINE/THREONINE-PROTEIN KINASE"/>
    <property type="match status" value="1"/>
</dbReference>
<dbReference type="InterPro" id="IPR000719">
    <property type="entry name" value="Prot_kinase_dom"/>
</dbReference>
<dbReference type="InterPro" id="IPR016815">
    <property type="entry name" value="ROP4/5"/>
</dbReference>
<feature type="domain" description="Protein kinase" evidence="8">
    <location>
        <begin position="257"/>
        <end position="543"/>
    </location>
</feature>
<keyword evidence="5" id="KW-0067">ATP-binding</keyword>
<evidence type="ECO:0000313" key="11">
    <source>
        <dbReference type="Proteomes" id="UP000007494"/>
    </source>
</evidence>
<organism evidence="9 11">
    <name type="scientific">Neospora caninum (strain Liverpool)</name>
    <dbReference type="NCBI Taxonomy" id="572307"/>
    <lineage>
        <taxon>Eukaryota</taxon>
        <taxon>Sar</taxon>
        <taxon>Alveolata</taxon>
        <taxon>Apicomplexa</taxon>
        <taxon>Conoidasida</taxon>
        <taxon>Coccidia</taxon>
        <taxon>Eucoccidiorida</taxon>
        <taxon>Eimeriorina</taxon>
        <taxon>Sarcocystidae</taxon>
        <taxon>Neospora</taxon>
    </lineage>
</organism>
<dbReference type="SUPFAM" id="SSF56112">
    <property type="entry name" value="Protein kinase-like (PK-like)"/>
    <property type="match status" value="1"/>
</dbReference>
<keyword evidence="7" id="KW-0732">Signal</keyword>
<dbReference type="Gene3D" id="1.10.510.10">
    <property type="entry name" value="Transferase(Phosphotransferase) domain 1"/>
    <property type="match status" value="1"/>
</dbReference>
<evidence type="ECO:0000256" key="1">
    <source>
        <dbReference type="ARBA" id="ARBA00022527"/>
    </source>
</evidence>
<dbReference type="GO" id="GO:0005524">
    <property type="term" value="F:ATP binding"/>
    <property type="evidence" value="ECO:0007669"/>
    <property type="project" value="UniProtKB-KW"/>
</dbReference>
<dbReference type="eggNOG" id="ENOG502RSV6">
    <property type="taxonomic scope" value="Eukaryota"/>
</dbReference>
<name>F0V7L6_NEOCL</name>
<feature type="region of interest" description="Disordered" evidence="6">
    <location>
        <begin position="75"/>
        <end position="113"/>
    </location>
</feature>
<keyword evidence="11" id="KW-1185">Reference proteome</keyword>
<dbReference type="RefSeq" id="XP_003879742.1">
    <property type="nucleotide sequence ID" value="XM_003879693.1"/>
</dbReference>
<feature type="chain" id="PRO_5007654926" evidence="7">
    <location>
        <begin position="29"/>
        <end position="565"/>
    </location>
</feature>
<sequence>MEDSARTVRSNCLAGLAGALLVLALCHAQRGAGILLPQSWDDSEAALSVSPVGGLVGEHRTASAEQANFVAEEQVEDKRGGSWLEQEEVEQVPSEADNQTETETPTQPPTRFGRLLARLRWRGRRRGGSAGEEEEGQPRRVPLRTRLLQHWRRGVRFFRHDIPAAAALLYRRLRPVQPRPVFTDEEPEDVKTNPLYFHGSERGDIILHKALESIPGIQNQVGTRLDVAVDDMVSQKLWAEGQVVTLASELGQPDRQLVRGPRIDAVSGIIVFEATDVATQEKIGVKVGTTSEKPSRRVIAKLKNEALCTGLFAKVRNPIHAQRLLRFLVAADLMKIPGKPISQEASSDYERRWVLNYLLPVPQTQARIEYLISACQGSSEQRHLLFNVRLQISVQAIRLVGILQDQGVVHGMITPDAFSVKNGGSVHLGEFDSLVKAGTKAEPMTNWYFAAPEARVVRRVLFLGLPKVRYTHAMDAWSLGATLFWIWCGNYPHTGEGSTYSIEYLFQTCRRVPEPVKTLIYMFLNPSPTQRLLALQAMDTPQFQEIGEMISSALRQYDQPGEPQL</sequence>
<evidence type="ECO:0000256" key="2">
    <source>
        <dbReference type="ARBA" id="ARBA00022679"/>
    </source>
</evidence>
<evidence type="ECO:0000256" key="6">
    <source>
        <dbReference type="SAM" id="MobiDB-lite"/>
    </source>
</evidence>
<evidence type="ECO:0000256" key="5">
    <source>
        <dbReference type="ARBA" id="ARBA00022840"/>
    </source>
</evidence>
<dbReference type="Pfam" id="PF14531">
    <property type="entry name" value="Kinase-like"/>
    <property type="match status" value="1"/>
</dbReference>
<dbReference type="AlphaFoldDB" id="F0V7L6"/>
<evidence type="ECO:0000313" key="10">
    <source>
        <dbReference type="EMBL" id="CEL64292.1"/>
    </source>
</evidence>
<keyword evidence="4" id="KW-0418">Kinase</keyword>
<dbReference type="EMBL" id="LN714474">
    <property type="protein sequence ID" value="CEL64292.1"/>
    <property type="molecule type" value="Genomic_DNA"/>
</dbReference>
<dbReference type="VEuPathDB" id="ToxoDB:NCLIV_001950"/>
<keyword evidence="1" id="KW-0723">Serine/threonine-protein kinase</keyword>
<dbReference type="Gene3D" id="3.30.200.20">
    <property type="entry name" value="Phosphorylase Kinase, domain 1"/>
    <property type="match status" value="1"/>
</dbReference>
<dbReference type="InterPro" id="IPR011009">
    <property type="entry name" value="Kinase-like_dom_sf"/>
</dbReference>
<dbReference type="InterPro" id="IPR027916">
    <property type="entry name" value="Kinase-like_dom_ROP"/>
</dbReference>
<dbReference type="InParanoid" id="F0V7L6"/>
<evidence type="ECO:0000313" key="9">
    <source>
        <dbReference type="EMBL" id="CBZ49707.1"/>
    </source>
</evidence>
<gene>
    <name evidence="10" type="ORF">BN1204_001950</name>
    <name evidence="9" type="ORF">NCLIV_001950</name>
</gene>
<dbReference type="EC" id="2.7.11.12" evidence="10"/>
<proteinExistence type="predicted"/>
<dbReference type="GeneID" id="13440588"/>
<protein>
    <submittedName>
        <fullName evidence="10">Rhoptry protein ROP7, related</fullName>
        <ecNumber evidence="10">2.7.11.12</ecNumber>
    </submittedName>
</protein>
<dbReference type="PIRSF" id="PIRSF022995">
    <property type="entry name" value="Rhoptry_ROP2"/>
    <property type="match status" value="1"/>
</dbReference>
<dbReference type="OMA" id="THAMDAW"/>
<dbReference type="InterPro" id="IPR050205">
    <property type="entry name" value="CDPK_Ser/Thr_kinases"/>
</dbReference>